<name>A0A7N0RB64_KALFE</name>
<dbReference type="InterPro" id="IPR045109">
    <property type="entry name" value="LSDs-like"/>
</dbReference>
<evidence type="ECO:0000256" key="13">
    <source>
        <dbReference type="PROSITE-ProRule" id="PRU00175"/>
    </source>
</evidence>
<evidence type="ECO:0000256" key="8">
    <source>
        <dbReference type="ARBA" id="ARBA00023004"/>
    </source>
</evidence>
<dbReference type="Proteomes" id="UP000594263">
    <property type="component" value="Unplaced"/>
</dbReference>
<dbReference type="FunFam" id="2.60.120.650:FF:000026">
    <property type="entry name" value="Transcription factor jumonji domain-containing protein"/>
    <property type="match status" value="1"/>
</dbReference>
<dbReference type="OMA" id="DWCEADI"/>
<keyword evidence="6" id="KW-0862">Zinc</keyword>
<evidence type="ECO:0000256" key="5">
    <source>
        <dbReference type="ARBA" id="ARBA00022771"/>
    </source>
</evidence>
<comment type="subcellular location">
    <subcellularLocation>
        <location evidence="2">Nucleus</location>
    </subcellularLocation>
</comment>
<dbReference type="Pfam" id="PF02373">
    <property type="entry name" value="JmjC"/>
    <property type="match status" value="1"/>
</dbReference>
<keyword evidence="11" id="KW-0539">Nucleus</keyword>
<evidence type="ECO:0000259" key="15">
    <source>
        <dbReference type="PROSITE" id="PS50089"/>
    </source>
</evidence>
<dbReference type="GO" id="GO:0003712">
    <property type="term" value="F:transcription coregulator activity"/>
    <property type="evidence" value="ECO:0007669"/>
    <property type="project" value="TreeGrafter"/>
</dbReference>
<dbReference type="GO" id="GO:0031490">
    <property type="term" value="F:chromatin DNA binding"/>
    <property type="evidence" value="ECO:0007669"/>
    <property type="project" value="TreeGrafter"/>
</dbReference>
<dbReference type="EnsemblPlants" id="Kaladp0008s0021.1.v1.1">
    <property type="protein sequence ID" value="Kaladp0008s0021.1.v1.1"/>
    <property type="gene ID" value="Kaladp0008s0021.v1.1"/>
</dbReference>
<dbReference type="PROSITE" id="PS51184">
    <property type="entry name" value="JMJC"/>
    <property type="match status" value="1"/>
</dbReference>
<dbReference type="GO" id="GO:0032454">
    <property type="term" value="F:histone H3K9 demethylase activity"/>
    <property type="evidence" value="ECO:0007669"/>
    <property type="project" value="InterPro"/>
</dbReference>
<evidence type="ECO:0000256" key="3">
    <source>
        <dbReference type="ARBA" id="ARBA00006801"/>
    </source>
</evidence>
<dbReference type="GO" id="GO:0000785">
    <property type="term" value="C:chromatin"/>
    <property type="evidence" value="ECO:0007669"/>
    <property type="project" value="TreeGrafter"/>
</dbReference>
<keyword evidence="7" id="KW-0560">Oxidoreductase</keyword>
<comment type="similarity">
    <text evidence="3">Belongs to the JARID1 histone demethylase family.</text>
</comment>
<keyword evidence="5 13" id="KW-0863">Zinc-finger</keyword>
<comment type="cofactor">
    <cofactor evidence="1">
        <name>Fe(2+)</name>
        <dbReference type="ChEBI" id="CHEBI:29033"/>
    </cofactor>
</comment>
<proteinExistence type="inferred from homology"/>
<reference evidence="17" key="1">
    <citation type="submission" date="2021-01" db="UniProtKB">
        <authorList>
            <consortium name="EnsemblPlants"/>
        </authorList>
    </citation>
    <scope>IDENTIFICATION</scope>
</reference>
<dbReference type="PROSITE" id="PS50089">
    <property type="entry name" value="ZF_RING_2"/>
    <property type="match status" value="1"/>
</dbReference>
<keyword evidence="18" id="KW-1185">Reference proteome</keyword>
<organism evidence="17 18">
    <name type="scientific">Kalanchoe fedtschenkoi</name>
    <name type="common">Lavender scallops</name>
    <name type="synonym">South American air plant</name>
    <dbReference type="NCBI Taxonomy" id="63787"/>
    <lineage>
        <taxon>Eukaryota</taxon>
        <taxon>Viridiplantae</taxon>
        <taxon>Streptophyta</taxon>
        <taxon>Embryophyta</taxon>
        <taxon>Tracheophyta</taxon>
        <taxon>Spermatophyta</taxon>
        <taxon>Magnoliopsida</taxon>
        <taxon>eudicotyledons</taxon>
        <taxon>Gunneridae</taxon>
        <taxon>Pentapetalae</taxon>
        <taxon>Saxifragales</taxon>
        <taxon>Crassulaceae</taxon>
        <taxon>Kalanchoe</taxon>
    </lineage>
</organism>
<dbReference type="InterPro" id="IPR003347">
    <property type="entry name" value="JmjC_dom"/>
</dbReference>
<evidence type="ECO:0000313" key="17">
    <source>
        <dbReference type="EnsemblPlants" id="Kaladp0008s0021.2.v1.1"/>
    </source>
</evidence>
<keyword evidence="10" id="KW-0804">Transcription</keyword>
<feature type="compositionally biased region" description="Basic and acidic residues" evidence="14">
    <location>
        <begin position="14"/>
        <end position="24"/>
    </location>
</feature>
<dbReference type="PANTHER" id="PTHR12549">
    <property type="entry name" value="JMJC DOMAIN-CONTAINING HISTONE DEMETHYLATION PROTEIN"/>
    <property type="match status" value="1"/>
</dbReference>
<keyword evidence="8" id="KW-0408">Iron</keyword>
<feature type="region of interest" description="Disordered" evidence="14">
    <location>
        <begin position="445"/>
        <end position="473"/>
    </location>
</feature>
<feature type="region of interest" description="Disordered" evidence="14">
    <location>
        <begin position="974"/>
        <end position="1010"/>
    </location>
</feature>
<evidence type="ECO:0000256" key="9">
    <source>
        <dbReference type="ARBA" id="ARBA00023015"/>
    </source>
</evidence>
<dbReference type="Pfam" id="PF10497">
    <property type="entry name" value="zf-4CXXC_R1"/>
    <property type="match status" value="1"/>
</dbReference>
<dbReference type="AlphaFoldDB" id="A0A7N0RB64"/>
<evidence type="ECO:0000313" key="18">
    <source>
        <dbReference type="Proteomes" id="UP000594263"/>
    </source>
</evidence>
<feature type="compositionally biased region" description="Basic residues" evidence="14">
    <location>
        <begin position="990"/>
        <end position="1010"/>
    </location>
</feature>
<dbReference type="SMART" id="SM00558">
    <property type="entry name" value="JmjC"/>
    <property type="match status" value="1"/>
</dbReference>
<feature type="domain" description="RING-type" evidence="15">
    <location>
        <begin position="257"/>
        <end position="304"/>
    </location>
</feature>
<dbReference type="Gramene" id="Kaladp0008s0021.1.v1.1">
    <property type="protein sequence ID" value="Kaladp0008s0021.1.v1.1"/>
    <property type="gene ID" value="Kaladp0008s0021.v1.1"/>
</dbReference>
<protein>
    <submittedName>
        <fullName evidence="17">Uncharacterized protein</fullName>
    </submittedName>
</protein>
<feature type="region of interest" description="Disordered" evidence="14">
    <location>
        <begin position="1"/>
        <end position="35"/>
    </location>
</feature>
<dbReference type="GO" id="GO:0000118">
    <property type="term" value="C:histone deacetylase complex"/>
    <property type="evidence" value="ECO:0007669"/>
    <property type="project" value="TreeGrafter"/>
</dbReference>
<comment type="function">
    <text evidence="12">May function as histone H3 lysine demethylase and be involved in regulation of gene expression.</text>
</comment>
<evidence type="ECO:0000256" key="14">
    <source>
        <dbReference type="SAM" id="MobiDB-lite"/>
    </source>
</evidence>
<dbReference type="Gramene" id="Kaladp0008s0021.2.v1.1">
    <property type="protein sequence ID" value="Kaladp0008s0021.2.v1.1"/>
    <property type="gene ID" value="Kaladp0008s0021.v1.1"/>
</dbReference>
<keyword evidence="4" id="KW-0479">Metal-binding</keyword>
<dbReference type="EnsemblPlants" id="Kaladp0008s0021.2.v1.1">
    <property type="protein sequence ID" value="Kaladp0008s0021.2.v1.1"/>
    <property type="gene ID" value="Kaladp0008s0021.v1.1"/>
</dbReference>
<dbReference type="InterPro" id="IPR001841">
    <property type="entry name" value="Znf_RING"/>
</dbReference>
<evidence type="ECO:0000256" key="2">
    <source>
        <dbReference type="ARBA" id="ARBA00004123"/>
    </source>
</evidence>
<evidence type="ECO:0000256" key="1">
    <source>
        <dbReference type="ARBA" id="ARBA00001954"/>
    </source>
</evidence>
<evidence type="ECO:0000256" key="6">
    <source>
        <dbReference type="ARBA" id="ARBA00022833"/>
    </source>
</evidence>
<evidence type="ECO:0000256" key="4">
    <source>
        <dbReference type="ARBA" id="ARBA00022723"/>
    </source>
</evidence>
<dbReference type="GO" id="GO:0016491">
    <property type="term" value="F:oxidoreductase activity"/>
    <property type="evidence" value="ECO:0007669"/>
    <property type="project" value="UniProtKB-KW"/>
</dbReference>
<accession>A0A7N0RB64</accession>
<dbReference type="Gene3D" id="2.60.120.650">
    <property type="entry name" value="Cupin"/>
    <property type="match status" value="1"/>
</dbReference>
<keyword evidence="9" id="KW-0805">Transcription regulation</keyword>
<evidence type="ECO:0000256" key="7">
    <source>
        <dbReference type="ARBA" id="ARBA00023002"/>
    </source>
</evidence>
<evidence type="ECO:0000259" key="16">
    <source>
        <dbReference type="PROSITE" id="PS51184"/>
    </source>
</evidence>
<dbReference type="GO" id="GO:0006357">
    <property type="term" value="P:regulation of transcription by RNA polymerase II"/>
    <property type="evidence" value="ECO:0007669"/>
    <property type="project" value="TreeGrafter"/>
</dbReference>
<dbReference type="InterPro" id="IPR018866">
    <property type="entry name" value="Znf-4CXXC_R1"/>
</dbReference>
<dbReference type="SUPFAM" id="SSF51197">
    <property type="entry name" value="Clavaminate synthase-like"/>
    <property type="match status" value="1"/>
</dbReference>
<dbReference type="PANTHER" id="PTHR12549:SF11">
    <property type="entry name" value="LYSINE-SPECIFIC DEMETHYLASE JMJ25"/>
    <property type="match status" value="1"/>
</dbReference>
<evidence type="ECO:0000256" key="11">
    <source>
        <dbReference type="ARBA" id="ARBA00023242"/>
    </source>
</evidence>
<feature type="domain" description="JmjC" evidence="16">
    <location>
        <begin position="699"/>
        <end position="944"/>
    </location>
</feature>
<evidence type="ECO:0000256" key="10">
    <source>
        <dbReference type="ARBA" id="ARBA00023163"/>
    </source>
</evidence>
<evidence type="ECO:0000256" key="12">
    <source>
        <dbReference type="ARBA" id="ARBA00060112"/>
    </source>
</evidence>
<sequence length="1010" mass="114781">MEGDNNGSEPVASDGERCSAEHGESSFPTLFFSKRNRDVTEKLKEECEGDGMMKENGEELKGLSERVEEGVEAGLAVEEGGAVSLPYPCEERKVDREVEVKGQELQEMIARGEIKSKVGPILEGGESQSAEISVPGGGLMVQVKNWDDQAITNKEIRYDDSKERSEVDRYLGLGKRKRKSTEGSVKAAPAVGGAVQAHVRRHALKESKCTTFFEQIGDGGEEICAITTRTGIQLEKPREREERIKREKYLEEISENCHQCQRHDKGGVIRCKTCKRKRYCLPCARTWYPHLSQDDIADVCPFCRKNCNCKACLRFDKIDQDLIQKPKYSKEEKNDLSRYLIPALLPHLKQLDGEQHTEKELEAKIRGISSSDLQVEKVECAADERAYCDICKTSIFNYHRSCLKCSFELCLACCREMRESNLRGYAKEVAVQYFYRDNEYMHGDTKKSGARKSNKNANKPVDASSGDQKPSRPEWVANANGSIPCPSAEFGGCGAGLLELKCMLHANYVSNMVKKAEEMMSSHQLKDETKLVEKPCSCLNGIDADNAAHRALRRTASREDSVDNYLYCPTIKQLQEDDMKHFQNHWRMGEPVIVSDVLENTTGLSWEPMVMWRAFRQMKNENHDTHLDVTAIDCLDLCELPINIHQFFDGYSKAKFDSKDWPLILKLKDWPPSKEFEAMLPRHGAEFIKCLPCKDYSHPQTGYLNIATKLPAKSLKPDLGPKTYIAYGVEQELGRGDSVTKLHCDMSDAVNVLTHTAKLEIEPEKLRKIEKLKHKHFEQDIVEMFGNKDAKSLNEIHCLQNGKGDEMNICQTNNESSKTQWISFDASEGGAIWDIFRREDVPKLRKFLNNHFKEFRHIYCNPVSQVIDPIHDQTFFLSTEHKLKLKEECGIEPWTFIQKLGDAVFIPAGCPHQVRNVKSCIKVALDFVSPESIGECIRLAEEFRVLPENHRAKEDKLEVKKMMVHAMRKALNHLEGIGDSSSEDDEQNKTKKTKKSARKNKKKARAKQDM</sequence>
<dbReference type="GO" id="GO:0008270">
    <property type="term" value="F:zinc ion binding"/>
    <property type="evidence" value="ECO:0007669"/>
    <property type="project" value="UniProtKB-KW"/>
</dbReference>